<comment type="caution">
    <text evidence="2">The sequence shown here is derived from an EMBL/GenBank/DDBJ whole genome shotgun (WGS) entry which is preliminary data.</text>
</comment>
<dbReference type="Proteomes" id="UP000190018">
    <property type="component" value="Unassembled WGS sequence"/>
</dbReference>
<dbReference type="PROSITE" id="PS50075">
    <property type="entry name" value="CARRIER"/>
    <property type="match status" value="1"/>
</dbReference>
<dbReference type="EMBL" id="LOJT01000033">
    <property type="protein sequence ID" value="OOW74721.1"/>
    <property type="molecule type" value="Genomic_DNA"/>
</dbReference>
<dbReference type="InterPro" id="IPR009081">
    <property type="entry name" value="PP-bd_ACP"/>
</dbReference>
<gene>
    <name evidence="2" type="ORF">Xant_17480</name>
</gene>
<keyword evidence="3" id="KW-1185">Reference proteome</keyword>
<dbReference type="RefSeq" id="WP_033483585.1">
    <property type="nucleotide sequence ID" value="NZ_LOJT01000033.1"/>
</dbReference>
<proteinExistence type="predicted"/>
<feature type="domain" description="Carrier" evidence="1">
    <location>
        <begin position="2"/>
        <end position="82"/>
    </location>
</feature>
<evidence type="ECO:0000313" key="2">
    <source>
        <dbReference type="EMBL" id="OOW74721.1"/>
    </source>
</evidence>
<protein>
    <recommendedName>
        <fullName evidence="1">Carrier domain-containing protein</fullName>
    </recommendedName>
</protein>
<evidence type="ECO:0000259" key="1">
    <source>
        <dbReference type="PROSITE" id="PS50075"/>
    </source>
</evidence>
<name>A0ABX3M420_9XANT</name>
<dbReference type="SUPFAM" id="SSF47336">
    <property type="entry name" value="ACP-like"/>
    <property type="match status" value="1"/>
</dbReference>
<reference evidence="2 3" key="1">
    <citation type="submission" date="2015-12" db="EMBL/GenBank/DDBJ databases">
        <authorList>
            <person name="Bansal K."/>
            <person name="Midha S."/>
            <person name="Patil P.B."/>
        </authorList>
    </citation>
    <scope>NUCLEOTIDE SEQUENCE [LARGE SCALE GENOMIC DNA]</scope>
    <source>
        <strain evidence="2 3">LMG21719</strain>
    </source>
</reference>
<evidence type="ECO:0000313" key="3">
    <source>
        <dbReference type="Proteomes" id="UP000190018"/>
    </source>
</evidence>
<sequence length="91" mass="9943">MEPTLTVKELVLDALHGAYADAHGPIDMETLLDGIEFDSLGLTAVVSRAEAEYGVEFISSQILDMYQAMRVADLVETIEKAIAACREASRR</sequence>
<dbReference type="InterPro" id="IPR036736">
    <property type="entry name" value="ACP-like_sf"/>
</dbReference>
<organism evidence="2 3">
    <name type="scientific">Xanthomonas cissicola</name>
    <dbReference type="NCBI Taxonomy" id="86186"/>
    <lineage>
        <taxon>Bacteria</taxon>
        <taxon>Pseudomonadati</taxon>
        <taxon>Pseudomonadota</taxon>
        <taxon>Gammaproteobacteria</taxon>
        <taxon>Lysobacterales</taxon>
        <taxon>Lysobacteraceae</taxon>
        <taxon>Xanthomonas</taxon>
    </lineage>
</organism>
<dbReference type="Gene3D" id="1.10.1200.10">
    <property type="entry name" value="ACP-like"/>
    <property type="match status" value="1"/>
</dbReference>
<accession>A0ABX3M420</accession>